<proteinExistence type="predicted"/>
<dbReference type="Proteomes" id="UP000695000">
    <property type="component" value="Unplaced"/>
</dbReference>
<dbReference type="CDD" id="cd19177">
    <property type="entry name" value="SET_SETD4"/>
    <property type="match status" value="1"/>
</dbReference>
<evidence type="ECO:0000259" key="1">
    <source>
        <dbReference type="PROSITE" id="PS50280"/>
    </source>
</evidence>
<dbReference type="RefSeq" id="XP_017785235.1">
    <property type="nucleotide sequence ID" value="XM_017929746.1"/>
</dbReference>
<dbReference type="InterPro" id="IPR001214">
    <property type="entry name" value="SET_dom"/>
</dbReference>
<name>A0ABM1NEI5_NICVS</name>
<dbReference type="PANTHER" id="PTHR13271">
    <property type="entry name" value="UNCHARACTERIZED PUTATIVE METHYLTRANSFERASE"/>
    <property type="match status" value="1"/>
</dbReference>
<dbReference type="Pfam" id="PF00856">
    <property type="entry name" value="SET"/>
    <property type="match status" value="1"/>
</dbReference>
<evidence type="ECO:0000313" key="2">
    <source>
        <dbReference type="Proteomes" id="UP000695000"/>
    </source>
</evidence>
<dbReference type="InterPro" id="IPR046341">
    <property type="entry name" value="SET_dom_sf"/>
</dbReference>
<sequence length="419" mass="49080">MGRTKRVRRKRKYLDNGSSLDDDSNIIDLRKWMKKKGWRNETRLKLKEFKYTGRGVHSRVSFQPEDSLIEIPYDLMITSTVLDRSELQQFLTNKLKLQELLALFLVYERHKGAASTWKFYVDSLPMKNPEVPWLESEEAFGELPDDVMTTAKDKKWALERSWESVRRSIKFQQCPHCKEMLDCVFDADSFAWGYVMVNTRAVYVDPDIVSSLADINSLVSDDPNMALCPFLDMFNHSPEAHTRAELRFSDGNLIYRLTTLRGFQKYQQIFISYGAHDNNKLFCEYGFFLPDNRFDKIAITFGCVMDQIKMRTMQINERQFRYIKDKALCDDLSVSLCGLSFNLSALLYVVFHTDVRDWSSNIFTATYSESDVNNFVKFVLELLEMKCKRTKTFGVFGDFLTNRWNFVVRVLDFLKQSSV</sequence>
<dbReference type="PROSITE" id="PS50280">
    <property type="entry name" value="SET"/>
    <property type="match status" value="1"/>
</dbReference>
<dbReference type="Gene3D" id="3.90.1410.10">
    <property type="entry name" value="set domain protein methyltransferase, domain 1"/>
    <property type="match status" value="1"/>
</dbReference>
<accession>A0ABM1NEI5</accession>
<gene>
    <name evidence="3" type="primary">LOC108568571</name>
</gene>
<protein>
    <submittedName>
        <fullName evidence="3">SET domain-containing protein 4</fullName>
    </submittedName>
</protein>
<reference evidence="3" key="1">
    <citation type="submission" date="2025-08" db="UniProtKB">
        <authorList>
            <consortium name="RefSeq"/>
        </authorList>
    </citation>
    <scope>IDENTIFICATION</scope>
    <source>
        <tissue evidence="3">Whole Larva</tissue>
    </source>
</reference>
<dbReference type="GeneID" id="108568571"/>
<dbReference type="PANTHER" id="PTHR13271:SF151">
    <property type="entry name" value="SET DOMAIN-CONTAINING PROTEIN 4"/>
    <property type="match status" value="1"/>
</dbReference>
<feature type="domain" description="SET" evidence="1">
    <location>
        <begin position="42"/>
        <end position="274"/>
    </location>
</feature>
<evidence type="ECO:0000313" key="3">
    <source>
        <dbReference type="RefSeq" id="XP_017785235.1"/>
    </source>
</evidence>
<organism evidence="2 3">
    <name type="scientific">Nicrophorus vespilloides</name>
    <name type="common">Boreal carrion beetle</name>
    <dbReference type="NCBI Taxonomy" id="110193"/>
    <lineage>
        <taxon>Eukaryota</taxon>
        <taxon>Metazoa</taxon>
        <taxon>Ecdysozoa</taxon>
        <taxon>Arthropoda</taxon>
        <taxon>Hexapoda</taxon>
        <taxon>Insecta</taxon>
        <taxon>Pterygota</taxon>
        <taxon>Neoptera</taxon>
        <taxon>Endopterygota</taxon>
        <taxon>Coleoptera</taxon>
        <taxon>Polyphaga</taxon>
        <taxon>Staphyliniformia</taxon>
        <taxon>Silphidae</taxon>
        <taxon>Nicrophorinae</taxon>
        <taxon>Nicrophorus</taxon>
    </lineage>
</organism>
<keyword evidence="2" id="KW-1185">Reference proteome</keyword>
<dbReference type="SUPFAM" id="SSF82199">
    <property type="entry name" value="SET domain"/>
    <property type="match status" value="1"/>
</dbReference>
<dbReference type="InterPro" id="IPR044429">
    <property type="entry name" value="SETD4_SET"/>
</dbReference>
<dbReference type="InterPro" id="IPR050600">
    <property type="entry name" value="SETD3_SETD6_MTase"/>
</dbReference>